<evidence type="ECO:0000256" key="6">
    <source>
        <dbReference type="ARBA" id="ARBA00022723"/>
    </source>
</evidence>
<dbReference type="InterPro" id="IPR027417">
    <property type="entry name" value="P-loop_NTPase"/>
</dbReference>
<name>A0ABT0GVF3_9HYPH</name>
<evidence type="ECO:0000313" key="12">
    <source>
        <dbReference type="EMBL" id="MCK7613434.1"/>
    </source>
</evidence>
<dbReference type="NCBIfam" id="TIGR00150">
    <property type="entry name" value="T6A_YjeE"/>
    <property type="match status" value="1"/>
</dbReference>
<keyword evidence="8" id="KW-0067">ATP-binding</keyword>
<evidence type="ECO:0000256" key="9">
    <source>
        <dbReference type="ARBA" id="ARBA00022842"/>
    </source>
</evidence>
<evidence type="ECO:0000256" key="2">
    <source>
        <dbReference type="ARBA" id="ARBA00007599"/>
    </source>
</evidence>
<keyword evidence="9" id="KW-0460">Magnesium</keyword>
<dbReference type="InterPro" id="IPR003442">
    <property type="entry name" value="T6A_TsaE"/>
</dbReference>
<dbReference type="InterPro" id="IPR011009">
    <property type="entry name" value="Kinase-like_dom_sf"/>
</dbReference>
<keyword evidence="13" id="KW-1185">Reference proteome</keyword>
<evidence type="ECO:0000256" key="1">
    <source>
        <dbReference type="ARBA" id="ARBA00004496"/>
    </source>
</evidence>
<accession>A0ABT0GVF3</accession>
<dbReference type="RefSeq" id="WP_248155300.1">
    <property type="nucleotide sequence ID" value="NZ_JALNMJ010000009.1"/>
</dbReference>
<evidence type="ECO:0000256" key="4">
    <source>
        <dbReference type="ARBA" id="ARBA00022490"/>
    </source>
</evidence>
<dbReference type="Gene3D" id="3.30.200.20">
    <property type="entry name" value="Phosphorylase Kinase, domain 1"/>
    <property type="match status" value="1"/>
</dbReference>
<proteinExistence type="inferred from homology"/>
<evidence type="ECO:0000256" key="8">
    <source>
        <dbReference type="ARBA" id="ARBA00022840"/>
    </source>
</evidence>
<evidence type="ECO:0000256" key="3">
    <source>
        <dbReference type="ARBA" id="ARBA00019010"/>
    </source>
</evidence>
<dbReference type="InterPro" id="IPR002575">
    <property type="entry name" value="Aminoglycoside_PTrfase"/>
</dbReference>
<dbReference type="Gene3D" id="3.90.1200.10">
    <property type="match status" value="1"/>
</dbReference>
<dbReference type="Gene3D" id="3.40.50.300">
    <property type="entry name" value="P-loop containing nucleotide triphosphate hydrolases"/>
    <property type="match status" value="1"/>
</dbReference>
<comment type="caution">
    <text evidence="12">The sequence shown here is derived from an EMBL/GenBank/DDBJ whole genome shotgun (WGS) entry which is preliminary data.</text>
</comment>
<keyword evidence="6" id="KW-0479">Metal-binding</keyword>
<gene>
    <name evidence="12" type="primary">tsaE</name>
    <name evidence="12" type="ORF">M0H32_14760</name>
</gene>
<evidence type="ECO:0000256" key="10">
    <source>
        <dbReference type="ARBA" id="ARBA00032441"/>
    </source>
</evidence>
<protein>
    <recommendedName>
        <fullName evidence="3">tRNA threonylcarbamoyladenosine biosynthesis protein TsaE</fullName>
    </recommendedName>
    <alternativeName>
        <fullName evidence="10">t(6)A37 threonylcarbamoyladenosine biosynthesis protein TsaE</fullName>
    </alternativeName>
</protein>
<evidence type="ECO:0000256" key="5">
    <source>
        <dbReference type="ARBA" id="ARBA00022694"/>
    </source>
</evidence>
<organism evidence="12 13">
    <name type="scientific">Roseibium sediminicola</name>
    <dbReference type="NCBI Taxonomy" id="2933272"/>
    <lineage>
        <taxon>Bacteria</taxon>
        <taxon>Pseudomonadati</taxon>
        <taxon>Pseudomonadota</taxon>
        <taxon>Alphaproteobacteria</taxon>
        <taxon>Hyphomicrobiales</taxon>
        <taxon>Stappiaceae</taxon>
        <taxon>Roseibium</taxon>
    </lineage>
</organism>
<sequence>MADHDLRHLPSSFLELDLADEAATRLLANDIAMALRPRDTVCLSGDLGAGKSTFTRALLRAFAGDPDLEVPSPTFTLVQTYAFDRFDLSHFDLYRLEEPEEIEELGLDDLLETGAALIEWPEKAEELLPSGALWIQISQPSDNADRRRFRFFSDEAAWQDRINQTLAARAFLRSANRAAAERQFLAGDASLRGFETIAGGDATAVLMLWPFQGDRVPSAVRAYMQSVHLARDCRAVAAIGSELRRHGFQAPEIYAADLEAGYVLSQDLGAETIVAGGKPVPERYHVAVDILARMHGQAWPDSVPVSDGTIYQVSPYSHEALVAEASLFTQWHVPHVTGAPLDKAAQKTFETLWHRALEAIADAQSGWVLRDFHSPNLLWQEGAAGTDRIGLIDFQDTVIGPVAYDVASLLLDARTDISEALESELFDAYVSARKKQSSNFDQERFSEAYAVMAAQRITKILGIFVRLAKRDGKPAYLSHLPRMLGYLDRVLDRPVLSDLKDWYARFRP</sequence>
<dbReference type="Pfam" id="PF02367">
    <property type="entry name" value="TsaE"/>
    <property type="match status" value="1"/>
</dbReference>
<evidence type="ECO:0000259" key="11">
    <source>
        <dbReference type="Pfam" id="PF01636"/>
    </source>
</evidence>
<keyword evidence="7" id="KW-0547">Nucleotide-binding</keyword>
<keyword evidence="5" id="KW-0819">tRNA processing</keyword>
<evidence type="ECO:0000256" key="7">
    <source>
        <dbReference type="ARBA" id="ARBA00022741"/>
    </source>
</evidence>
<feature type="domain" description="Aminoglycoside phosphotransferase" evidence="11">
    <location>
        <begin position="184"/>
        <end position="430"/>
    </location>
</feature>
<dbReference type="Proteomes" id="UP001431221">
    <property type="component" value="Unassembled WGS sequence"/>
</dbReference>
<dbReference type="PANTHER" id="PTHR33540:SF2">
    <property type="entry name" value="TRNA THREONYLCARBAMOYLADENOSINE BIOSYNTHESIS PROTEIN TSAE"/>
    <property type="match status" value="1"/>
</dbReference>
<dbReference type="EMBL" id="JALNMJ010000009">
    <property type="protein sequence ID" value="MCK7613434.1"/>
    <property type="molecule type" value="Genomic_DNA"/>
</dbReference>
<dbReference type="SUPFAM" id="SSF52540">
    <property type="entry name" value="P-loop containing nucleoside triphosphate hydrolases"/>
    <property type="match status" value="1"/>
</dbReference>
<dbReference type="Pfam" id="PF01636">
    <property type="entry name" value="APH"/>
    <property type="match status" value="1"/>
</dbReference>
<comment type="similarity">
    <text evidence="2">Belongs to the TsaE family.</text>
</comment>
<dbReference type="PANTHER" id="PTHR33540">
    <property type="entry name" value="TRNA THREONYLCARBAMOYLADENOSINE BIOSYNTHESIS PROTEIN TSAE"/>
    <property type="match status" value="1"/>
</dbReference>
<reference evidence="12" key="1">
    <citation type="submission" date="2022-04" db="EMBL/GenBank/DDBJ databases">
        <title>Roseibium sp. CAU 1639 isolated from mud.</title>
        <authorList>
            <person name="Kim W."/>
        </authorList>
    </citation>
    <scope>NUCLEOTIDE SEQUENCE</scope>
    <source>
        <strain evidence="12">CAU 1639</strain>
    </source>
</reference>
<evidence type="ECO:0000313" key="13">
    <source>
        <dbReference type="Proteomes" id="UP001431221"/>
    </source>
</evidence>
<keyword evidence="4" id="KW-0963">Cytoplasm</keyword>
<dbReference type="SUPFAM" id="SSF56112">
    <property type="entry name" value="Protein kinase-like (PK-like)"/>
    <property type="match status" value="1"/>
</dbReference>
<comment type="subcellular location">
    <subcellularLocation>
        <location evidence="1">Cytoplasm</location>
    </subcellularLocation>
</comment>